<comment type="caution">
    <text evidence="2">The sequence shown here is derived from an EMBL/GenBank/DDBJ whole genome shotgun (WGS) entry which is preliminary data.</text>
</comment>
<evidence type="ECO:0000313" key="3">
    <source>
        <dbReference type="Proteomes" id="UP001454036"/>
    </source>
</evidence>
<name>A0AAV3RBG2_LITER</name>
<evidence type="ECO:0000313" key="2">
    <source>
        <dbReference type="EMBL" id="GAA0173021.1"/>
    </source>
</evidence>
<dbReference type="AlphaFoldDB" id="A0AAV3RBG2"/>
<keyword evidence="3" id="KW-1185">Reference proteome</keyword>
<organism evidence="2 3">
    <name type="scientific">Lithospermum erythrorhizon</name>
    <name type="common">Purple gromwell</name>
    <name type="synonym">Lithospermum officinale var. erythrorhizon</name>
    <dbReference type="NCBI Taxonomy" id="34254"/>
    <lineage>
        <taxon>Eukaryota</taxon>
        <taxon>Viridiplantae</taxon>
        <taxon>Streptophyta</taxon>
        <taxon>Embryophyta</taxon>
        <taxon>Tracheophyta</taxon>
        <taxon>Spermatophyta</taxon>
        <taxon>Magnoliopsida</taxon>
        <taxon>eudicotyledons</taxon>
        <taxon>Gunneridae</taxon>
        <taxon>Pentapetalae</taxon>
        <taxon>asterids</taxon>
        <taxon>lamiids</taxon>
        <taxon>Boraginales</taxon>
        <taxon>Boraginaceae</taxon>
        <taxon>Boraginoideae</taxon>
        <taxon>Lithospermeae</taxon>
        <taxon>Lithospermum</taxon>
    </lineage>
</organism>
<feature type="compositionally biased region" description="Acidic residues" evidence="1">
    <location>
        <begin position="79"/>
        <end position="90"/>
    </location>
</feature>
<proteinExistence type="predicted"/>
<protein>
    <submittedName>
        <fullName evidence="2">Uncharacterized protein</fullName>
    </submittedName>
</protein>
<sequence>MESTKICYEICVKEQSKSPGMNLICASAANRLISPSNFALRDNEDCSEDYILERILTYSALESSPEQLLHQNSDQNSSDYDEDFLDDFSDSDNSSSDEGYRPSEPQEDISSTLYGMGYSHRPCMEWATQRKIFR</sequence>
<evidence type="ECO:0000256" key="1">
    <source>
        <dbReference type="SAM" id="MobiDB-lite"/>
    </source>
</evidence>
<feature type="compositionally biased region" description="Polar residues" evidence="1">
    <location>
        <begin position="66"/>
        <end position="75"/>
    </location>
</feature>
<gene>
    <name evidence="2" type="ORF">LIER_41444</name>
</gene>
<accession>A0AAV3RBG2</accession>
<dbReference type="Proteomes" id="UP001454036">
    <property type="component" value="Unassembled WGS sequence"/>
</dbReference>
<feature type="region of interest" description="Disordered" evidence="1">
    <location>
        <begin position="66"/>
        <end position="114"/>
    </location>
</feature>
<reference evidence="2 3" key="1">
    <citation type="submission" date="2024-01" db="EMBL/GenBank/DDBJ databases">
        <title>The complete chloroplast genome sequence of Lithospermum erythrorhizon: insights into the phylogenetic relationship among Boraginaceae species and the maternal lineages of purple gromwells.</title>
        <authorList>
            <person name="Okada T."/>
            <person name="Watanabe K."/>
        </authorList>
    </citation>
    <scope>NUCLEOTIDE SEQUENCE [LARGE SCALE GENOMIC DNA]</scope>
</reference>
<dbReference type="EMBL" id="BAABME010025948">
    <property type="protein sequence ID" value="GAA0173021.1"/>
    <property type="molecule type" value="Genomic_DNA"/>
</dbReference>